<dbReference type="EMBL" id="UYRT01093343">
    <property type="protein sequence ID" value="VDN38830.1"/>
    <property type="molecule type" value="Genomic_DNA"/>
</dbReference>
<name>A0A3P7NF12_9BILA</name>
<feature type="domain" description="BZIP" evidence="2">
    <location>
        <begin position="86"/>
        <end position="146"/>
    </location>
</feature>
<accession>A0A3P7NF12</accession>
<dbReference type="GO" id="GO:0006351">
    <property type="term" value="P:DNA-templated transcription"/>
    <property type="evidence" value="ECO:0007669"/>
    <property type="project" value="InterPro"/>
</dbReference>
<evidence type="ECO:0000313" key="4">
    <source>
        <dbReference type="Proteomes" id="UP000271098"/>
    </source>
</evidence>
<keyword evidence="1" id="KW-0175">Coiled coil</keyword>
<dbReference type="OrthoDB" id="10039716at2759"/>
<dbReference type="AlphaFoldDB" id="A0A3P7NF12"/>
<reference evidence="3 4" key="1">
    <citation type="submission" date="2018-11" db="EMBL/GenBank/DDBJ databases">
        <authorList>
            <consortium name="Pathogen Informatics"/>
        </authorList>
    </citation>
    <scope>NUCLEOTIDE SEQUENCE [LARGE SCALE GENOMIC DNA]</scope>
</reference>
<sequence length="202" mass="23570">MLGRDRQFEESLRHYRPTLKNITVGEIVRRRLGTNRQYQDLKDLQPRFSLLFSFKLKLAAYPGIKKKETEAYYKILAVENLCLSIYRERRDKNNLAAKKSRSNRREREKMMQRKVDELEKENEALRAQLAIYTQQLEYVSVAVSHVFMRFLQLCNAKTHIVEGLPVCVSVCVYVCVCVSVGASVTSFLLEIHESYKAENLVT</sequence>
<gene>
    <name evidence="3" type="ORF">GPUH_LOCUS21736</name>
</gene>
<dbReference type="CDD" id="cd14695">
    <property type="entry name" value="bZIP_HLF"/>
    <property type="match status" value="1"/>
</dbReference>
<dbReference type="InterPro" id="IPR004827">
    <property type="entry name" value="bZIP"/>
</dbReference>
<dbReference type="Pfam" id="PF07716">
    <property type="entry name" value="bZIP_2"/>
    <property type="match status" value="1"/>
</dbReference>
<dbReference type="Gene3D" id="1.20.5.170">
    <property type="match status" value="1"/>
</dbReference>
<dbReference type="InterPro" id="IPR046347">
    <property type="entry name" value="bZIP_sf"/>
</dbReference>
<dbReference type="SMART" id="SM00338">
    <property type="entry name" value="BRLZ"/>
    <property type="match status" value="1"/>
</dbReference>
<feature type="coiled-coil region" evidence="1">
    <location>
        <begin position="101"/>
        <end position="135"/>
    </location>
</feature>
<keyword evidence="4" id="KW-1185">Reference proteome</keyword>
<dbReference type="Proteomes" id="UP000271098">
    <property type="component" value="Unassembled WGS sequence"/>
</dbReference>
<dbReference type="PROSITE" id="PS50217">
    <property type="entry name" value="BZIP"/>
    <property type="match status" value="1"/>
</dbReference>
<dbReference type="GO" id="GO:0000978">
    <property type="term" value="F:RNA polymerase II cis-regulatory region sequence-specific DNA binding"/>
    <property type="evidence" value="ECO:0007669"/>
    <property type="project" value="TreeGrafter"/>
</dbReference>
<dbReference type="PANTHER" id="PTHR23334">
    <property type="entry name" value="CCAAT/ENHANCER BINDING PROTEIN"/>
    <property type="match status" value="1"/>
</dbReference>
<evidence type="ECO:0000259" key="2">
    <source>
        <dbReference type="PROSITE" id="PS50217"/>
    </source>
</evidence>
<dbReference type="InterPro" id="IPR031106">
    <property type="entry name" value="C/EBP"/>
</dbReference>
<evidence type="ECO:0000313" key="3">
    <source>
        <dbReference type="EMBL" id="VDN38830.1"/>
    </source>
</evidence>
<evidence type="ECO:0000256" key="1">
    <source>
        <dbReference type="SAM" id="Coils"/>
    </source>
</evidence>
<organism evidence="3 4">
    <name type="scientific">Gongylonema pulchrum</name>
    <dbReference type="NCBI Taxonomy" id="637853"/>
    <lineage>
        <taxon>Eukaryota</taxon>
        <taxon>Metazoa</taxon>
        <taxon>Ecdysozoa</taxon>
        <taxon>Nematoda</taxon>
        <taxon>Chromadorea</taxon>
        <taxon>Rhabditida</taxon>
        <taxon>Spirurina</taxon>
        <taxon>Spiruromorpha</taxon>
        <taxon>Spiruroidea</taxon>
        <taxon>Gongylonematidae</taxon>
        <taxon>Gongylonema</taxon>
    </lineage>
</organism>
<dbReference type="GO" id="GO:0000981">
    <property type="term" value="F:DNA-binding transcription factor activity, RNA polymerase II-specific"/>
    <property type="evidence" value="ECO:0007669"/>
    <property type="project" value="TreeGrafter"/>
</dbReference>
<protein>
    <recommendedName>
        <fullName evidence="2">BZIP domain-containing protein</fullName>
    </recommendedName>
</protein>
<dbReference type="SUPFAM" id="SSF57959">
    <property type="entry name" value="Leucine zipper domain"/>
    <property type="match status" value="1"/>
</dbReference>
<proteinExistence type="predicted"/>
<dbReference type="PANTHER" id="PTHR23334:SF72">
    <property type="entry name" value="PROTEIN MABIKI"/>
    <property type="match status" value="1"/>
</dbReference>